<keyword evidence="3" id="KW-1185">Reference proteome</keyword>
<reference evidence="2" key="1">
    <citation type="submission" date="2020-07" db="EMBL/GenBank/DDBJ databases">
        <title>Multicomponent nature underlies the extraordinary mechanical properties of spider dragline silk.</title>
        <authorList>
            <person name="Kono N."/>
            <person name="Nakamura H."/>
            <person name="Mori M."/>
            <person name="Yoshida Y."/>
            <person name="Ohtoshi R."/>
            <person name="Malay A.D."/>
            <person name="Moran D.A.P."/>
            <person name="Tomita M."/>
            <person name="Numata K."/>
            <person name="Arakawa K."/>
        </authorList>
    </citation>
    <scope>NUCLEOTIDE SEQUENCE</scope>
</reference>
<dbReference type="AlphaFoldDB" id="A0A8X6KT09"/>
<gene>
    <name evidence="2" type="ORF">TNCT_334441</name>
</gene>
<evidence type="ECO:0000313" key="2">
    <source>
        <dbReference type="EMBL" id="GFQ83011.1"/>
    </source>
</evidence>
<evidence type="ECO:0000313" key="3">
    <source>
        <dbReference type="Proteomes" id="UP000887116"/>
    </source>
</evidence>
<feature type="compositionally biased region" description="Polar residues" evidence="1">
    <location>
        <begin position="1"/>
        <end position="13"/>
    </location>
</feature>
<dbReference type="Proteomes" id="UP000887116">
    <property type="component" value="Unassembled WGS sequence"/>
</dbReference>
<evidence type="ECO:0000256" key="1">
    <source>
        <dbReference type="SAM" id="MobiDB-lite"/>
    </source>
</evidence>
<accession>A0A8X6KT09</accession>
<comment type="caution">
    <text evidence="2">The sequence shown here is derived from an EMBL/GenBank/DDBJ whole genome shotgun (WGS) entry which is preliminary data.</text>
</comment>
<sequence length="89" mass="10351">MKKVQNKQINRNPPLTRFWKPSNSVNGSAVKCSPDVVTFRVNRGFKEKRGKKEVCYVPSSEIHISRISIYEFCWNVTTQIIRDVPIQRA</sequence>
<name>A0A8X6KT09_TRICU</name>
<proteinExistence type="predicted"/>
<protein>
    <submittedName>
        <fullName evidence="2">Uncharacterized protein</fullName>
    </submittedName>
</protein>
<feature type="region of interest" description="Disordered" evidence="1">
    <location>
        <begin position="1"/>
        <end position="20"/>
    </location>
</feature>
<organism evidence="2 3">
    <name type="scientific">Trichonephila clavata</name>
    <name type="common">Joro spider</name>
    <name type="synonym">Nephila clavata</name>
    <dbReference type="NCBI Taxonomy" id="2740835"/>
    <lineage>
        <taxon>Eukaryota</taxon>
        <taxon>Metazoa</taxon>
        <taxon>Ecdysozoa</taxon>
        <taxon>Arthropoda</taxon>
        <taxon>Chelicerata</taxon>
        <taxon>Arachnida</taxon>
        <taxon>Araneae</taxon>
        <taxon>Araneomorphae</taxon>
        <taxon>Entelegynae</taxon>
        <taxon>Araneoidea</taxon>
        <taxon>Nephilidae</taxon>
        <taxon>Trichonephila</taxon>
    </lineage>
</organism>
<dbReference type="EMBL" id="BMAO01002749">
    <property type="protein sequence ID" value="GFQ83011.1"/>
    <property type="molecule type" value="Genomic_DNA"/>
</dbReference>